<evidence type="ECO:0000313" key="3">
    <source>
        <dbReference type="Proteomes" id="UP001153069"/>
    </source>
</evidence>
<evidence type="ECO:0000313" key="2">
    <source>
        <dbReference type="EMBL" id="CAB9518713.1"/>
    </source>
</evidence>
<keyword evidence="3" id="KW-1185">Reference proteome</keyword>
<sequence>MMRSSVNRQNRIVKAANKDDETKNDDTTKFAIISAKDFKPGNEGEVLESVHALLYSSVGILTHNINTAADRTSSWLSCQNPRMSDIMEEKMCDDVSLLGRNGGDLDGVVESMQKALEIMQRYQAKAHKAAKDFLEEQHAKSMSKQPIPSNLGERVAQADKEGGMWSLRDVKDMSTAEFFLGTLMPNQSTDEYPDGSDRLFPNSPLGPTTDAFLGSLSSFLRGTPSSNGKNKKRLMDSKLEYLRNVESVSQACHTQIEELDTILNNPSIAALYEIHENNTMNSVLTKDVEDEAAQHPQLNETAKSYIREARDKLAKYAAIAEKILKDEVKCMVTAYACIPEKCGEKEATAAAPEETENDGLFFESLRQHFDSDAYNIDFKSYLATENSGVMQMMLLNTLHSSLFLRNVGDKCQKRIRLHVGKEVSVSICKLVMTSLMSGKKDHRITEWGSLLCARHVRALHAYAYEFCRSTDGTRDLLSKVEVSTLDAAPMDSNWERLFCALDVLKLERLDDYDSSKLHSLFPASDAAKILRLRTEFEDDEIDAVLQPQKLGATKK</sequence>
<evidence type="ECO:0000256" key="1">
    <source>
        <dbReference type="SAM" id="MobiDB-lite"/>
    </source>
</evidence>
<dbReference type="Gene3D" id="1.20.58.1970">
    <property type="match status" value="1"/>
</dbReference>
<name>A0A9N8HQ66_9STRA</name>
<dbReference type="AlphaFoldDB" id="A0A9N8HQ66"/>
<organism evidence="2 3">
    <name type="scientific">Seminavis robusta</name>
    <dbReference type="NCBI Taxonomy" id="568900"/>
    <lineage>
        <taxon>Eukaryota</taxon>
        <taxon>Sar</taxon>
        <taxon>Stramenopiles</taxon>
        <taxon>Ochrophyta</taxon>
        <taxon>Bacillariophyta</taxon>
        <taxon>Bacillariophyceae</taxon>
        <taxon>Bacillariophycidae</taxon>
        <taxon>Naviculales</taxon>
        <taxon>Naviculaceae</taxon>
        <taxon>Seminavis</taxon>
    </lineage>
</organism>
<reference evidence="2" key="1">
    <citation type="submission" date="2020-06" db="EMBL/GenBank/DDBJ databases">
        <authorList>
            <consortium name="Plant Systems Biology data submission"/>
        </authorList>
    </citation>
    <scope>NUCLEOTIDE SEQUENCE</scope>
    <source>
        <strain evidence="2">D6</strain>
    </source>
</reference>
<comment type="caution">
    <text evidence="2">The sequence shown here is derived from an EMBL/GenBank/DDBJ whole genome shotgun (WGS) entry which is preliminary data.</text>
</comment>
<feature type="region of interest" description="Disordered" evidence="1">
    <location>
        <begin position="1"/>
        <end position="23"/>
    </location>
</feature>
<feature type="compositionally biased region" description="Polar residues" evidence="1">
    <location>
        <begin position="1"/>
        <end position="10"/>
    </location>
</feature>
<dbReference type="Proteomes" id="UP001153069">
    <property type="component" value="Unassembled WGS sequence"/>
</dbReference>
<gene>
    <name evidence="2" type="ORF">SEMRO_957_G224580.1</name>
</gene>
<proteinExistence type="predicted"/>
<accession>A0A9N8HQ66</accession>
<dbReference type="EMBL" id="CAICTM010000955">
    <property type="protein sequence ID" value="CAB9518713.1"/>
    <property type="molecule type" value="Genomic_DNA"/>
</dbReference>
<protein>
    <submittedName>
        <fullName evidence="2">Uncharacterized protein</fullName>
    </submittedName>
</protein>